<evidence type="ECO:0000256" key="2">
    <source>
        <dbReference type="ARBA" id="ARBA00022771"/>
    </source>
</evidence>
<dbReference type="Proteomes" id="UP000472263">
    <property type="component" value="Chromosome 18"/>
</dbReference>
<dbReference type="InterPro" id="IPR001841">
    <property type="entry name" value="Znf_RING"/>
</dbReference>
<evidence type="ECO:0000259" key="5">
    <source>
        <dbReference type="PROSITE" id="PS50089"/>
    </source>
</evidence>
<keyword evidence="1" id="KW-0479">Metal-binding</keyword>
<dbReference type="Gene3D" id="3.30.40.10">
    <property type="entry name" value="Zinc/RING finger domain, C3HC4 (zinc finger)"/>
    <property type="match status" value="1"/>
</dbReference>
<organism evidence="6 7">
    <name type="scientific">Myripristis murdjan</name>
    <name type="common">pinecone soldierfish</name>
    <dbReference type="NCBI Taxonomy" id="586833"/>
    <lineage>
        <taxon>Eukaryota</taxon>
        <taxon>Metazoa</taxon>
        <taxon>Chordata</taxon>
        <taxon>Craniata</taxon>
        <taxon>Vertebrata</taxon>
        <taxon>Euteleostomi</taxon>
        <taxon>Actinopterygii</taxon>
        <taxon>Neopterygii</taxon>
        <taxon>Teleostei</taxon>
        <taxon>Neoteleostei</taxon>
        <taxon>Acanthomorphata</taxon>
        <taxon>Holocentriformes</taxon>
        <taxon>Holocentridae</taxon>
        <taxon>Myripristis</taxon>
    </lineage>
</organism>
<keyword evidence="3" id="KW-0862">Zinc</keyword>
<dbReference type="PANTHER" id="PTHR25465">
    <property type="entry name" value="B-BOX DOMAIN CONTAINING"/>
    <property type="match status" value="1"/>
</dbReference>
<dbReference type="PROSITE" id="PS00518">
    <property type="entry name" value="ZF_RING_1"/>
    <property type="match status" value="1"/>
</dbReference>
<reference evidence="6" key="2">
    <citation type="submission" date="2025-08" db="UniProtKB">
        <authorList>
            <consortium name="Ensembl"/>
        </authorList>
    </citation>
    <scope>IDENTIFICATION</scope>
</reference>
<feature type="domain" description="RING-type" evidence="5">
    <location>
        <begin position="17"/>
        <end position="57"/>
    </location>
</feature>
<dbReference type="GO" id="GO:0008270">
    <property type="term" value="F:zinc ion binding"/>
    <property type="evidence" value="ECO:0007669"/>
    <property type="project" value="UniProtKB-KW"/>
</dbReference>
<sequence>MSSPGILSLLPEDRFQCSICLNVFSDPVTTPCGHNFCKACIREYWRLQVTCQCPLCRAVFPTRPPLKTDKTLHAAAQTEQATVPLRAGEVPCDLCPAKHRAVKSCLLKAEKSCLVCLASYCSTHLELHSTTKRLEGHKLVEFHGGWQIRPLSCFSNE</sequence>
<accession>A0A667WDV0</accession>
<evidence type="ECO:0000313" key="7">
    <source>
        <dbReference type="Proteomes" id="UP000472263"/>
    </source>
</evidence>
<dbReference type="Pfam" id="PF13445">
    <property type="entry name" value="zf-RING_UBOX"/>
    <property type="match status" value="1"/>
</dbReference>
<dbReference type="GeneTree" id="ENSGT01040000240385"/>
<dbReference type="SUPFAM" id="SSF57850">
    <property type="entry name" value="RING/U-box"/>
    <property type="match status" value="1"/>
</dbReference>
<protein>
    <recommendedName>
        <fullName evidence="5">RING-type domain-containing protein</fullName>
    </recommendedName>
</protein>
<dbReference type="SMART" id="SM00184">
    <property type="entry name" value="RING"/>
    <property type="match status" value="1"/>
</dbReference>
<dbReference type="AlphaFoldDB" id="A0A667WDV0"/>
<keyword evidence="2 4" id="KW-0863">Zinc-finger</keyword>
<dbReference type="InterPro" id="IPR017907">
    <property type="entry name" value="Znf_RING_CS"/>
</dbReference>
<dbReference type="PROSITE" id="PS50089">
    <property type="entry name" value="ZF_RING_2"/>
    <property type="match status" value="1"/>
</dbReference>
<evidence type="ECO:0000256" key="3">
    <source>
        <dbReference type="ARBA" id="ARBA00022833"/>
    </source>
</evidence>
<name>A0A667WDV0_9TELE</name>
<dbReference type="InterPro" id="IPR051051">
    <property type="entry name" value="E3_ubiq-ligase_TRIM/RNF"/>
</dbReference>
<dbReference type="Ensembl" id="ENSMMDT00005003102.1">
    <property type="protein sequence ID" value="ENSMMDP00005003040.1"/>
    <property type="gene ID" value="ENSMMDG00005001703.1"/>
</dbReference>
<reference evidence="6" key="1">
    <citation type="submission" date="2019-06" db="EMBL/GenBank/DDBJ databases">
        <authorList>
            <consortium name="Wellcome Sanger Institute Data Sharing"/>
        </authorList>
    </citation>
    <scope>NUCLEOTIDE SEQUENCE [LARGE SCALE GENOMIC DNA]</scope>
</reference>
<dbReference type="InParanoid" id="A0A667WDV0"/>
<dbReference type="Gene3D" id="4.10.830.40">
    <property type="match status" value="1"/>
</dbReference>
<evidence type="ECO:0000313" key="6">
    <source>
        <dbReference type="Ensembl" id="ENSMMDP00005003040.1"/>
    </source>
</evidence>
<evidence type="ECO:0000256" key="4">
    <source>
        <dbReference type="PROSITE-ProRule" id="PRU00175"/>
    </source>
</evidence>
<dbReference type="InterPro" id="IPR027370">
    <property type="entry name" value="Znf-RING_euk"/>
</dbReference>
<dbReference type="PANTHER" id="PTHR25465:SF32">
    <property type="entry name" value="BLOODTHIRSTY-RELATED GENE FAMILY, MEMBER 16 ISOFORM X1-RELATED"/>
    <property type="match status" value="1"/>
</dbReference>
<evidence type="ECO:0000256" key="1">
    <source>
        <dbReference type="ARBA" id="ARBA00022723"/>
    </source>
</evidence>
<reference evidence="6" key="3">
    <citation type="submission" date="2025-09" db="UniProtKB">
        <authorList>
            <consortium name="Ensembl"/>
        </authorList>
    </citation>
    <scope>IDENTIFICATION</scope>
</reference>
<dbReference type="InterPro" id="IPR013083">
    <property type="entry name" value="Znf_RING/FYVE/PHD"/>
</dbReference>
<keyword evidence="7" id="KW-1185">Reference proteome</keyword>
<proteinExistence type="predicted"/>